<dbReference type="GO" id="GO:0009003">
    <property type="term" value="F:signal peptidase activity"/>
    <property type="evidence" value="ECO:0007669"/>
    <property type="project" value="UniProtKB-EC"/>
</dbReference>
<dbReference type="EC" id="3.4.21.89" evidence="4 7"/>
<dbReference type="EMBL" id="DVOL01000097">
    <property type="protein sequence ID" value="HIV11373.1"/>
    <property type="molecule type" value="Genomic_DNA"/>
</dbReference>
<dbReference type="PRINTS" id="PR00727">
    <property type="entry name" value="LEADERPTASE"/>
</dbReference>
<feature type="transmembrane region" description="Helical" evidence="7">
    <location>
        <begin position="31"/>
        <end position="50"/>
    </location>
</feature>
<evidence type="ECO:0000256" key="4">
    <source>
        <dbReference type="ARBA" id="ARBA00013208"/>
    </source>
</evidence>
<evidence type="ECO:0000313" key="9">
    <source>
        <dbReference type="EMBL" id="HIV11373.1"/>
    </source>
</evidence>
<dbReference type="PROSITE" id="PS00761">
    <property type="entry name" value="SPASE_I_3"/>
    <property type="match status" value="1"/>
</dbReference>
<evidence type="ECO:0000256" key="7">
    <source>
        <dbReference type="RuleBase" id="RU362042"/>
    </source>
</evidence>
<dbReference type="Pfam" id="PF10502">
    <property type="entry name" value="Peptidase_S26"/>
    <property type="match status" value="1"/>
</dbReference>
<dbReference type="InterPro" id="IPR019533">
    <property type="entry name" value="Peptidase_S26"/>
</dbReference>
<comment type="similarity">
    <text evidence="3 7">Belongs to the peptidase S26 family.</text>
</comment>
<dbReference type="InterPro" id="IPR019757">
    <property type="entry name" value="Pept_S26A_signal_pept_1_Lys-AS"/>
</dbReference>
<dbReference type="PROSITE" id="PS00760">
    <property type="entry name" value="SPASE_I_2"/>
    <property type="match status" value="1"/>
</dbReference>
<dbReference type="GO" id="GO:0005886">
    <property type="term" value="C:plasma membrane"/>
    <property type="evidence" value="ECO:0007669"/>
    <property type="project" value="UniProtKB-SubCell"/>
</dbReference>
<evidence type="ECO:0000256" key="2">
    <source>
        <dbReference type="ARBA" id="ARBA00004401"/>
    </source>
</evidence>
<comment type="caution">
    <text evidence="9">The sequence shown here is derived from an EMBL/GenBank/DDBJ whole genome shotgun (WGS) entry which is preliminary data.</text>
</comment>
<keyword evidence="7" id="KW-0472">Membrane</keyword>
<keyword evidence="7" id="KW-0812">Transmembrane</keyword>
<feature type="active site" evidence="6">
    <location>
        <position position="102"/>
    </location>
</feature>
<gene>
    <name evidence="9" type="primary">lepB</name>
    <name evidence="9" type="ORF">IAD28_06760</name>
</gene>
<dbReference type="InterPro" id="IPR036286">
    <property type="entry name" value="LexA/Signal_pep-like_sf"/>
</dbReference>
<dbReference type="GO" id="GO:0004252">
    <property type="term" value="F:serine-type endopeptidase activity"/>
    <property type="evidence" value="ECO:0007669"/>
    <property type="project" value="InterPro"/>
</dbReference>
<name>A0A9D1NS95_9FIRM</name>
<feature type="domain" description="Peptidase S26" evidence="8">
    <location>
        <begin position="29"/>
        <end position="189"/>
    </location>
</feature>
<evidence type="ECO:0000256" key="5">
    <source>
        <dbReference type="ARBA" id="ARBA00022801"/>
    </source>
</evidence>
<sequence>MESEIKINGSQDDGRSLKKERTGFIADLLDWLKTIAVTIAVVVLIFTFVAKTAIVHGRSMENTLFERDFLVLWSLFYSPKQGDIVAANCMGLNRPDGEVIVKRVIAVGGQTVDIDFSTGTVYVDGEALNEPYIKNATVNDEGGFSYPVTVPEGSYFCMGDNRQHSTDSRDANVGFIEREDILGKAVLRIYPFNSITVF</sequence>
<proteinExistence type="inferred from homology"/>
<keyword evidence="7" id="KW-1133">Transmembrane helix</keyword>
<dbReference type="InterPro" id="IPR019758">
    <property type="entry name" value="Pept_S26A_signal_pept_1_CS"/>
</dbReference>
<dbReference type="PANTHER" id="PTHR43390">
    <property type="entry name" value="SIGNAL PEPTIDASE I"/>
    <property type="match status" value="1"/>
</dbReference>
<feature type="active site" evidence="6">
    <location>
        <position position="59"/>
    </location>
</feature>
<dbReference type="GO" id="GO:0006465">
    <property type="term" value="P:signal peptide processing"/>
    <property type="evidence" value="ECO:0007669"/>
    <property type="project" value="InterPro"/>
</dbReference>
<evidence type="ECO:0000256" key="1">
    <source>
        <dbReference type="ARBA" id="ARBA00000677"/>
    </source>
</evidence>
<evidence type="ECO:0000259" key="8">
    <source>
        <dbReference type="Pfam" id="PF10502"/>
    </source>
</evidence>
<reference evidence="9" key="1">
    <citation type="submission" date="2020-10" db="EMBL/GenBank/DDBJ databases">
        <authorList>
            <person name="Gilroy R."/>
        </authorList>
    </citation>
    <scope>NUCLEOTIDE SEQUENCE</scope>
    <source>
        <strain evidence="9">1370</strain>
    </source>
</reference>
<accession>A0A9D1NS95</accession>
<dbReference type="Gene3D" id="2.10.109.10">
    <property type="entry name" value="Umud Fragment, subunit A"/>
    <property type="match status" value="1"/>
</dbReference>
<dbReference type="AlphaFoldDB" id="A0A9D1NS95"/>
<dbReference type="SUPFAM" id="SSF51306">
    <property type="entry name" value="LexA/Signal peptidase"/>
    <property type="match status" value="1"/>
</dbReference>
<evidence type="ECO:0000256" key="6">
    <source>
        <dbReference type="PIRSR" id="PIRSR600223-1"/>
    </source>
</evidence>
<organism evidence="9 10">
    <name type="scientific">Candidatus Faeciplasma avium</name>
    <dbReference type="NCBI Taxonomy" id="2840798"/>
    <lineage>
        <taxon>Bacteria</taxon>
        <taxon>Bacillati</taxon>
        <taxon>Bacillota</taxon>
        <taxon>Clostridia</taxon>
        <taxon>Eubacteriales</taxon>
        <taxon>Oscillospiraceae</taxon>
        <taxon>Oscillospiraceae incertae sedis</taxon>
        <taxon>Candidatus Faeciplasma</taxon>
    </lineage>
</organism>
<keyword evidence="5 7" id="KW-0378">Hydrolase</keyword>
<evidence type="ECO:0000313" key="10">
    <source>
        <dbReference type="Proteomes" id="UP000823960"/>
    </source>
</evidence>
<comment type="catalytic activity">
    <reaction evidence="1 7">
        <text>Cleavage of hydrophobic, N-terminal signal or leader sequences from secreted and periplasmic proteins.</text>
        <dbReference type="EC" id="3.4.21.89"/>
    </reaction>
</comment>
<evidence type="ECO:0000256" key="3">
    <source>
        <dbReference type="ARBA" id="ARBA00009370"/>
    </source>
</evidence>
<protein>
    <recommendedName>
        <fullName evidence="4 7">Signal peptidase I</fullName>
        <ecNumber evidence="4 7">3.4.21.89</ecNumber>
    </recommendedName>
</protein>
<comment type="subcellular location">
    <subcellularLocation>
        <location evidence="2">Cell membrane</location>
        <topology evidence="2">Single-pass type II membrane protein</topology>
    </subcellularLocation>
    <subcellularLocation>
        <location evidence="7">Membrane</location>
        <topology evidence="7">Single-pass type II membrane protein</topology>
    </subcellularLocation>
</comment>
<reference evidence="9" key="2">
    <citation type="journal article" date="2021" name="PeerJ">
        <title>Extensive microbial diversity within the chicken gut microbiome revealed by metagenomics and culture.</title>
        <authorList>
            <person name="Gilroy R."/>
            <person name="Ravi A."/>
            <person name="Getino M."/>
            <person name="Pursley I."/>
            <person name="Horton D.L."/>
            <person name="Alikhan N.F."/>
            <person name="Baker D."/>
            <person name="Gharbi K."/>
            <person name="Hall N."/>
            <person name="Watson M."/>
            <person name="Adriaenssens E.M."/>
            <person name="Foster-Nyarko E."/>
            <person name="Jarju S."/>
            <person name="Secka A."/>
            <person name="Antonio M."/>
            <person name="Oren A."/>
            <person name="Chaudhuri R.R."/>
            <person name="La Ragione R."/>
            <person name="Hildebrand F."/>
            <person name="Pallen M.J."/>
        </authorList>
    </citation>
    <scope>NUCLEOTIDE SEQUENCE</scope>
    <source>
        <strain evidence="9">1370</strain>
    </source>
</reference>
<dbReference type="InterPro" id="IPR000223">
    <property type="entry name" value="Pept_S26A_signal_pept_1"/>
</dbReference>
<dbReference type="Proteomes" id="UP000823960">
    <property type="component" value="Unassembled WGS sequence"/>
</dbReference>
<dbReference type="NCBIfam" id="TIGR02227">
    <property type="entry name" value="sigpep_I_bact"/>
    <property type="match status" value="1"/>
</dbReference>
<keyword evidence="7" id="KW-0645">Protease</keyword>
<dbReference type="PANTHER" id="PTHR43390:SF1">
    <property type="entry name" value="CHLOROPLAST PROCESSING PEPTIDASE"/>
    <property type="match status" value="1"/>
</dbReference>
<dbReference type="CDD" id="cd06530">
    <property type="entry name" value="S26_SPase_I"/>
    <property type="match status" value="1"/>
</dbReference>